<feature type="compositionally biased region" description="Basic and acidic residues" evidence="1">
    <location>
        <begin position="135"/>
        <end position="161"/>
    </location>
</feature>
<feature type="compositionally biased region" description="Basic and acidic residues" evidence="1">
    <location>
        <begin position="1"/>
        <end position="20"/>
    </location>
</feature>
<feature type="compositionally biased region" description="Basic residues" evidence="1">
    <location>
        <begin position="83"/>
        <end position="111"/>
    </location>
</feature>
<sequence>DRRAEAGHGGRATRDPERRPPARAGARGGSHDGAGGKRAWTDRDGRRCDVGSARQDERSRRRFRGRDGLQDLRQPGYGASPRHGFRPAGAHRGRRRDRRLLARRAGPRRRGRLPERPVRRSGGEGRRLARGRHPHGADRQPPGRDRDGTPLRKGSPDPPRRGDHRGRRGRPGLDAPRRRRLPL</sequence>
<evidence type="ECO:0000313" key="2">
    <source>
        <dbReference type="EMBL" id="CAA9528804.1"/>
    </source>
</evidence>
<organism evidence="2">
    <name type="scientific">uncultured Rubrobacteraceae bacterium</name>
    <dbReference type="NCBI Taxonomy" id="349277"/>
    <lineage>
        <taxon>Bacteria</taxon>
        <taxon>Bacillati</taxon>
        <taxon>Actinomycetota</taxon>
        <taxon>Rubrobacteria</taxon>
        <taxon>Rubrobacterales</taxon>
        <taxon>Rubrobacteraceae</taxon>
        <taxon>environmental samples</taxon>
    </lineage>
</organism>
<feature type="non-terminal residue" evidence="2">
    <location>
        <position position="1"/>
    </location>
</feature>
<dbReference type="EMBL" id="CADCVM010000461">
    <property type="protein sequence ID" value="CAA9528804.1"/>
    <property type="molecule type" value="Genomic_DNA"/>
</dbReference>
<feature type="compositionally biased region" description="Basic and acidic residues" evidence="1">
    <location>
        <begin position="39"/>
        <end position="70"/>
    </location>
</feature>
<feature type="region of interest" description="Disordered" evidence="1">
    <location>
        <begin position="1"/>
        <end position="183"/>
    </location>
</feature>
<feature type="non-terminal residue" evidence="2">
    <location>
        <position position="183"/>
    </location>
</feature>
<reference evidence="2" key="1">
    <citation type="submission" date="2020-02" db="EMBL/GenBank/DDBJ databases">
        <authorList>
            <person name="Meier V. D."/>
        </authorList>
    </citation>
    <scope>NUCLEOTIDE SEQUENCE</scope>
    <source>
        <strain evidence="2">AVDCRST_MAG05</strain>
    </source>
</reference>
<protein>
    <submittedName>
        <fullName evidence="2">Uncharacterized protein</fullName>
    </submittedName>
</protein>
<evidence type="ECO:0000256" key="1">
    <source>
        <dbReference type="SAM" id="MobiDB-lite"/>
    </source>
</evidence>
<gene>
    <name evidence="2" type="ORF">AVDCRST_MAG05-4221</name>
</gene>
<name>A0A6J4TPE3_9ACTN</name>
<accession>A0A6J4TPE3</accession>
<dbReference type="AlphaFoldDB" id="A0A6J4TPE3"/>
<feature type="compositionally biased region" description="Basic and acidic residues" evidence="1">
    <location>
        <begin position="112"/>
        <end position="127"/>
    </location>
</feature>
<proteinExistence type="predicted"/>